<dbReference type="Gene3D" id="3.40.50.10320">
    <property type="entry name" value="LmbE-like"/>
    <property type="match status" value="1"/>
</dbReference>
<name>A0ABR9AHI7_9BACT</name>
<dbReference type="Proteomes" id="UP000647133">
    <property type="component" value="Unassembled WGS sequence"/>
</dbReference>
<organism evidence="1 2">
    <name type="scientific">Echinicola arenosa</name>
    <dbReference type="NCBI Taxonomy" id="2774144"/>
    <lineage>
        <taxon>Bacteria</taxon>
        <taxon>Pseudomonadati</taxon>
        <taxon>Bacteroidota</taxon>
        <taxon>Cytophagia</taxon>
        <taxon>Cytophagales</taxon>
        <taxon>Cyclobacteriaceae</taxon>
        <taxon>Echinicola</taxon>
    </lineage>
</organism>
<keyword evidence="2" id="KW-1185">Reference proteome</keyword>
<gene>
    <name evidence="1" type="ORF">IFO69_05700</name>
</gene>
<dbReference type="InterPro" id="IPR024078">
    <property type="entry name" value="LmbE-like_dom_sf"/>
</dbReference>
<reference evidence="1 2" key="1">
    <citation type="submission" date="2020-09" db="EMBL/GenBank/DDBJ databases">
        <title>Echinicola sp. CAU 1574 isolated from sand of Sido Beach.</title>
        <authorList>
            <person name="Kim W."/>
        </authorList>
    </citation>
    <scope>NUCLEOTIDE SEQUENCE [LARGE SCALE GENOMIC DNA]</scope>
    <source>
        <strain evidence="1 2">CAU 1574</strain>
    </source>
</reference>
<evidence type="ECO:0000313" key="1">
    <source>
        <dbReference type="EMBL" id="MBD8488233.1"/>
    </source>
</evidence>
<dbReference type="SUPFAM" id="SSF102588">
    <property type="entry name" value="LmbE-like"/>
    <property type="match status" value="1"/>
</dbReference>
<accession>A0ABR9AHI7</accession>
<dbReference type="RefSeq" id="WP_192009119.1">
    <property type="nucleotide sequence ID" value="NZ_JACYTQ010000002.1"/>
</dbReference>
<proteinExistence type="predicted"/>
<protein>
    <submittedName>
        <fullName evidence="1">PIG-L family deacetylase</fullName>
    </submittedName>
</protein>
<dbReference type="EMBL" id="JACYTQ010000002">
    <property type="protein sequence ID" value="MBD8488233.1"/>
    <property type="molecule type" value="Genomic_DNA"/>
</dbReference>
<sequence>MKSKNYPKEINATVLVAHPDDETIWIGGLILENPEWNWTIICLCRANDGDRAPKFYRALEVFGAKGVMANLDDGPDQEPLDSNLLENTIVNLLSSKPMDLFFSHSPFGEYTQHLRHEEIGKSVIKLWEEKRIKTDELWLFAYHDNNKRHVPKPIPDAYLHLHLGGSVFKAKRALISGVYGFSHESWEFKACSWTEAFWCFLNAEDAVKWLNKQRDEGISVI</sequence>
<evidence type="ECO:0000313" key="2">
    <source>
        <dbReference type="Proteomes" id="UP000647133"/>
    </source>
</evidence>
<comment type="caution">
    <text evidence="1">The sequence shown here is derived from an EMBL/GenBank/DDBJ whole genome shotgun (WGS) entry which is preliminary data.</text>
</comment>